<dbReference type="KEGG" id="drg:H9K76_10275"/>
<dbReference type="InterPro" id="IPR011330">
    <property type="entry name" value="Glyco_hydro/deAcase_b/a-brl"/>
</dbReference>
<dbReference type="PANTHER" id="PTHR30292:SF0">
    <property type="entry name" value="5-OXOPROLINASE SUBUNIT A"/>
    <property type="match status" value="1"/>
</dbReference>
<dbReference type="HAMAP" id="MF_00691">
    <property type="entry name" value="PxpA"/>
    <property type="match status" value="1"/>
</dbReference>
<dbReference type="RefSeq" id="WP_187600072.1">
    <property type="nucleotide sequence ID" value="NZ_CP060714.1"/>
</dbReference>
<comment type="similarity">
    <text evidence="1">Belongs to the LamB/PxpA family.</text>
</comment>
<evidence type="ECO:0000313" key="2">
    <source>
        <dbReference type="EMBL" id="QNN59129.1"/>
    </source>
</evidence>
<comment type="catalytic activity">
    <reaction evidence="1">
        <text>5-oxo-L-proline + ATP + 2 H2O = L-glutamate + ADP + phosphate + H(+)</text>
        <dbReference type="Rhea" id="RHEA:10348"/>
        <dbReference type="ChEBI" id="CHEBI:15377"/>
        <dbReference type="ChEBI" id="CHEBI:15378"/>
        <dbReference type="ChEBI" id="CHEBI:29985"/>
        <dbReference type="ChEBI" id="CHEBI:30616"/>
        <dbReference type="ChEBI" id="CHEBI:43474"/>
        <dbReference type="ChEBI" id="CHEBI:58402"/>
        <dbReference type="ChEBI" id="CHEBI:456216"/>
        <dbReference type="EC" id="3.5.2.9"/>
    </reaction>
</comment>
<dbReference type="NCBIfam" id="NF003816">
    <property type="entry name" value="PRK05406.1-5"/>
    <property type="match status" value="1"/>
</dbReference>
<dbReference type="InterPro" id="IPR005501">
    <property type="entry name" value="LamB/YcsF/PxpA-like"/>
</dbReference>
<dbReference type="EC" id="3.5.2.9" evidence="1"/>
<keyword evidence="1" id="KW-0378">Hydrolase</keyword>
<dbReference type="CDD" id="cd10787">
    <property type="entry name" value="LamB_YcsF_like"/>
    <property type="match status" value="1"/>
</dbReference>
<comment type="subunit">
    <text evidence="1">Forms a complex composed of PxpA, PxpB and PxpC.</text>
</comment>
<protein>
    <recommendedName>
        <fullName evidence="1">5-oxoprolinase subunit A</fullName>
        <shortName evidence="1">5-OPase subunit A</shortName>
        <ecNumber evidence="1">3.5.2.9</ecNumber>
    </recommendedName>
    <alternativeName>
        <fullName evidence="1">5-oxoprolinase (ATP-hydrolyzing) subunit A</fullName>
    </alternativeName>
</protein>
<keyword evidence="3" id="KW-1185">Reference proteome</keyword>
<reference evidence="2 3" key="1">
    <citation type="submission" date="2020-08" db="EMBL/GenBank/DDBJ databases">
        <title>Genome sequence of Diaphorobacter ruginosibacter DSM 27467T.</title>
        <authorList>
            <person name="Hyun D.-W."/>
            <person name="Bae J.-W."/>
        </authorList>
    </citation>
    <scope>NUCLEOTIDE SEQUENCE [LARGE SCALE GENOMIC DNA]</scope>
    <source>
        <strain evidence="2 3">DSM 27467</strain>
    </source>
</reference>
<dbReference type="NCBIfam" id="NF003814">
    <property type="entry name" value="PRK05406.1-3"/>
    <property type="match status" value="1"/>
</dbReference>
<dbReference type="Proteomes" id="UP000515811">
    <property type="component" value="Chromosome"/>
</dbReference>
<comment type="function">
    <text evidence="1">Catalyzes the cleavage of 5-oxoproline to form L-glutamate coupled to the hydrolysis of ATP to ADP and inorganic phosphate.</text>
</comment>
<dbReference type="GO" id="GO:0005975">
    <property type="term" value="P:carbohydrate metabolic process"/>
    <property type="evidence" value="ECO:0007669"/>
    <property type="project" value="InterPro"/>
</dbReference>
<accession>A0A7G9RU54</accession>
<sequence>MTNVDINCDLGEGYGPYRMGDDAALMKVITSANIACGFHAGDPSIMVKTVQLAIDNGVDIGAHVGFADIQGFGRRPLNLDASELRAMTWYQLGALQGIARAAGKKVQHVTFHGALGNMCFAEAELAATLMAAIKAFDASLTIIAPPMTEMETAALNAGLPVKRVVFADRAYDDHGLLVSRKLPGAVIHESEAVIERVVRMFQDSAITSQSGKRMPVSIDSVLVHGDTPGAADLAALVRARLQQSGLQVRPISQHRN</sequence>
<dbReference type="AlphaFoldDB" id="A0A7G9RU54"/>
<dbReference type="PANTHER" id="PTHR30292">
    <property type="entry name" value="UNCHARACTERIZED PROTEIN YBGL-RELATED"/>
    <property type="match status" value="1"/>
</dbReference>
<dbReference type="SUPFAM" id="SSF88713">
    <property type="entry name" value="Glycoside hydrolase/deacetylase"/>
    <property type="match status" value="1"/>
</dbReference>
<proteinExistence type="inferred from homology"/>
<keyword evidence="1" id="KW-0067">ATP-binding</keyword>
<dbReference type="EMBL" id="CP060714">
    <property type="protein sequence ID" value="QNN59129.1"/>
    <property type="molecule type" value="Genomic_DNA"/>
</dbReference>
<dbReference type="GO" id="GO:0017168">
    <property type="term" value="F:5-oxoprolinase (ATP-hydrolyzing) activity"/>
    <property type="evidence" value="ECO:0007669"/>
    <property type="project" value="UniProtKB-UniRule"/>
</dbReference>
<dbReference type="Gene3D" id="3.20.20.370">
    <property type="entry name" value="Glycoside hydrolase/deacetylase"/>
    <property type="match status" value="1"/>
</dbReference>
<keyword evidence="1" id="KW-0547">Nucleotide-binding</keyword>
<dbReference type="GO" id="GO:0005524">
    <property type="term" value="F:ATP binding"/>
    <property type="evidence" value="ECO:0007669"/>
    <property type="project" value="UniProtKB-UniRule"/>
</dbReference>
<organism evidence="2 3">
    <name type="scientific">Diaphorobacter ruginosibacter</name>
    <dbReference type="NCBI Taxonomy" id="1715720"/>
    <lineage>
        <taxon>Bacteria</taxon>
        <taxon>Pseudomonadati</taxon>
        <taxon>Pseudomonadota</taxon>
        <taxon>Betaproteobacteria</taxon>
        <taxon>Burkholderiales</taxon>
        <taxon>Comamonadaceae</taxon>
        <taxon>Diaphorobacter</taxon>
    </lineage>
</organism>
<dbReference type="Pfam" id="PF03746">
    <property type="entry name" value="LamB_YcsF"/>
    <property type="match status" value="1"/>
</dbReference>
<evidence type="ECO:0000256" key="1">
    <source>
        <dbReference type="HAMAP-Rule" id="MF_00691"/>
    </source>
</evidence>
<gene>
    <name evidence="1" type="primary">pxpA</name>
    <name evidence="2" type="ORF">H9K76_10275</name>
</gene>
<evidence type="ECO:0000313" key="3">
    <source>
        <dbReference type="Proteomes" id="UP000515811"/>
    </source>
</evidence>
<name>A0A7G9RU54_9BURK</name>